<accession>J9DIX8</accession>
<dbReference type="InterPro" id="IPR002372">
    <property type="entry name" value="PQQ_rpt_dom"/>
</dbReference>
<feature type="domain" description="Pyrrolo-quinoline quinone repeat" evidence="1">
    <location>
        <begin position="129"/>
        <end position="365"/>
    </location>
</feature>
<organism evidence="2 3">
    <name type="scientific">alpha proteobacterium IMCC14465</name>
    <dbReference type="NCBI Taxonomy" id="1220535"/>
    <lineage>
        <taxon>Bacteria</taxon>
        <taxon>Pseudomonadati</taxon>
        <taxon>Pseudomonadota</taxon>
        <taxon>Alphaproteobacteria</taxon>
        <taxon>PS1 clade</taxon>
    </lineage>
</organism>
<dbReference type="InterPro" id="IPR011047">
    <property type="entry name" value="Quinoprotein_ADH-like_sf"/>
</dbReference>
<evidence type="ECO:0000313" key="3">
    <source>
        <dbReference type="Proteomes" id="UP000004836"/>
    </source>
</evidence>
<dbReference type="eggNOG" id="COG1520">
    <property type="taxonomic scope" value="Bacteria"/>
</dbReference>
<comment type="caution">
    <text evidence="2">The sequence shown here is derived from an EMBL/GenBank/DDBJ whole genome shotgun (WGS) entry which is preliminary data.</text>
</comment>
<dbReference type="InterPro" id="IPR018391">
    <property type="entry name" value="PQQ_b-propeller_rpt"/>
</dbReference>
<dbReference type="SUPFAM" id="SSF50998">
    <property type="entry name" value="Quinoprotein alcohol dehydrogenase-like"/>
    <property type="match status" value="1"/>
</dbReference>
<dbReference type="SMART" id="SM00564">
    <property type="entry name" value="PQQ"/>
    <property type="match status" value="6"/>
</dbReference>
<evidence type="ECO:0000313" key="2">
    <source>
        <dbReference type="EMBL" id="EJW21881.1"/>
    </source>
</evidence>
<gene>
    <name evidence="2" type="ORF">IMCC14465_02750</name>
</gene>
<dbReference type="PANTHER" id="PTHR34512:SF30">
    <property type="entry name" value="OUTER MEMBRANE PROTEIN ASSEMBLY FACTOR BAMB"/>
    <property type="match status" value="1"/>
</dbReference>
<dbReference type="Gene3D" id="2.130.10.10">
    <property type="entry name" value="YVTN repeat-like/Quinoprotein amine dehydrogenase"/>
    <property type="match status" value="1"/>
</dbReference>
<dbReference type="PANTHER" id="PTHR34512">
    <property type="entry name" value="CELL SURFACE PROTEIN"/>
    <property type="match status" value="1"/>
</dbReference>
<dbReference type="STRING" id="1220535.IMCC14465_02750"/>
<feature type="domain" description="Pyrrolo-quinoline quinone repeat" evidence="1">
    <location>
        <begin position="381"/>
        <end position="445"/>
    </location>
</feature>
<dbReference type="InterPro" id="IPR015943">
    <property type="entry name" value="WD40/YVTN_repeat-like_dom_sf"/>
</dbReference>
<reference evidence="2 3" key="1">
    <citation type="journal article" date="2012" name="J. Bacteriol.">
        <title>Genome Sequence of Strain IMCC14465, Isolated from the East Sea, Belonging to the PS1 Clade of Alphaproteobacteria.</title>
        <authorList>
            <person name="Yang S.J."/>
            <person name="Kang I."/>
            <person name="Cho J.C."/>
        </authorList>
    </citation>
    <scope>NUCLEOTIDE SEQUENCE [LARGE SCALE GENOMIC DNA]</scope>
    <source>
        <strain evidence="2 3">IMCC14465</strain>
    </source>
</reference>
<name>J9DIX8_9PROT</name>
<dbReference type="EMBL" id="ALYF01000002">
    <property type="protein sequence ID" value="EJW21881.1"/>
    <property type="molecule type" value="Genomic_DNA"/>
</dbReference>
<proteinExistence type="predicted"/>
<protein>
    <recommendedName>
        <fullName evidence="1">Pyrrolo-quinoline quinone repeat domain-containing protein</fullName>
    </recommendedName>
</protein>
<dbReference type="OrthoDB" id="5290752at2"/>
<sequence length="446" mass="48578">MRHLKTNSLRLLIAGTFTTLLLSACSGDSRDEVEKKLKGDRISVLSYERSLRADPRLSGVPIILPQPYENEGWHQPGGFPDNVAHHLQINDEIRQKFSVSFVKGSTRDLKMTAMPVIAEGMIFGLGADMRLTAANARTGKKLWTINVYLKGAEIEDGFGGGISYWGGQIFVATGFGELLAIDAKTGQINWRETSAIPFKTSPTVDDGKVFVVSHDNQLQVFSVDDGRRIWTHLAIVEPATILSSPSPAVSGDSVVTGFSSGEVVSMRVTNGTVNWEDMLSRAGQLTPLSDLNPIVGRPVIDRDRVFAASHGGRMVSIDLRTGERVWMAEIKSIETPWVAGDNLFLVTTDSKVICLSRGQGRIRWVTQLQDYESDSDKDDPVSWSGPVLAGDRLLLASSLGDLASISPYTGEVMSLTDIGDPVSISPIVANKTVYVLTDNGRLIAYR</sequence>
<dbReference type="Pfam" id="PF13360">
    <property type="entry name" value="PQQ_2"/>
    <property type="match status" value="2"/>
</dbReference>
<dbReference type="AlphaFoldDB" id="J9DIX8"/>
<keyword evidence="3" id="KW-1185">Reference proteome</keyword>
<evidence type="ECO:0000259" key="1">
    <source>
        <dbReference type="Pfam" id="PF13360"/>
    </source>
</evidence>
<dbReference type="Proteomes" id="UP000004836">
    <property type="component" value="Unassembled WGS sequence"/>
</dbReference>
<dbReference type="PROSITE" id="PS51257">
    <property type="entry name" value="PROKAR_LIPOPROTEIN"/>
    <property type="match status" value="1"/>
</dbReference>